<feature type="region of interest" description="Disordered" evidence="9">
    <location>
        <begin position="75"/>
        <end position="98"/>
    </location>
</feature>
<keyword evidence="3 13" id="KW-0328">Glycosyltransferase</keyword>
<evidence type="ECO:0000256" key="1">
    <source>
        <dbReference type="ARBA" id="ARBA00022645"/>
    </source>
</evidence>
<protein>
    <submittedName>
        <fullName evidence="13">Transglycosylase domain-containing protein</fullName>
        <ecNumber evidence="13">2.4.-.-</ecNumber>
    </submittedName>
</protein>
<feature type="domain" description="Penicillin-binding protein transpeptidase" evidence="11">
    <location>
        <begin position="419"/>
        <end position="658"/>
    </location>
</feature>
<dbReference type="Proteomes" id="UP001597145">
    <property type="component" value="Unassembled WGS sequence"/>
</dbReference>
<keyword evidence="10" id="KW-0472">Membrane</keyword>
<keyword evidence="4 13" id="KW-0808">Transferase</keyword>
<keyword evidence="10" id="KW-1133">Transmembrane helix</keyword>
<dbReference type="Gene3D" id="3.40.710.10">
    <property type="entry name" value="DD-peptidase/beta-lactamase superfamily"/>
    <property type="match status" value="1"/>
</dbReference>
<evidence type="ECO:0000256" key="4">
    <source>
        <dbReference type="ARBA" id="ARBA00022679"/>
    </source>
</evidence>
<reference evidence="14" key="1">
    <citation type="journal article" date="2019" name="Int. J. Syst. Evol. Microbiol.">
        <title>The Global Catalogue of Microorganisms (GCM) 10K type strain sequencing project: providing services to taxonomists for standard genome sequencing and annotation.</title>
        <authorList>
            <consortium name="The Broad Institute Genomics Platform"/>
            <consortium name="The Broad Institute Genome Sequencing Center for Infectious Disease"/>
            <person name="Wu L."/>
            <person name="Ma J."/>
        </authorList>
    </citation>
    <scope>NUCLEOTIDE SEQUENCE [LARGE SCALE GENOMIC DNA]</scope>
    <source>
        <strain evidence="14">JCM 12165</strain>
    </source>
</reference>
<dbReference type="PANTHER" id="PTHR32282">
    <property type="entry name" value="BINDING PROTEIN TRANSPEPTIDASE, PUTATIVE-RELATED"/>
    <property type="match status" value="1"/>
</dbReference>
<keyword evidence="1" id="KW-0121">Carboxypeptidase</keyword>
<evidence type="ECO:0000256" key="3">
    <source>
        <dbReference type="ARBA" id="ARBA00022676"/>
    </source>
</evidence>
<comment type="catalytic activity">
    <reaction evidence="7">
        <text>Preferential cleavage: (Ac)2-L-Lys-D-Ala-|-D-Ala. Also transpeptidation of peptidyl-alanyl moieties that are N-acyl substituents of D-alanine.</text>
        <dbReference type="EC" id="3.4.16.4"/>
    </reaction>
</comment>
<dbReference type="PANTHER" id="PTHR32282:SF34">
    <property type="entry name" value="PENICILLIN-BINDING PROTEIN 1A"/>
    <property type="match status" value="1"/>
</dbReference>
<keyword evidence="6" id="KW-0511">Multifunctional enzyme</keyword>
<feature type="non-terminal residue" evidence="13">
    <location>
        <position position="735"/>
    </location>
</feature>
<organism evidence="13 14">
    <name type="scientific">Pseudonocardia aurantiaca</name>
    <dbReference type="NCBI Taxonomy" id="75290"/>
    <lineage>
        <taxon>Bacteria</taxon>
        <taxon>Bacillati</taxon>
        <taxon>Actinomycetota</taxon>
        <taxon>Actinomycetes</taxon>
        <taxon>Pseudonocardiales</taxon>
        <taxon>Pseudonocardiaceae</taxon>
        <taxon>Pseudonocardia</taxon>
    </lineage>
</organism>
<evidence type="ECO:0000256" key="5">
    <source>
        <dbReference type="ARBA" id="ARBA00022801"/>
    </source>
</evidence>
<evidence type="ECO:0000256" key="6">
    <source>
        <dbReference type="ARBA" id="ARBA00023268"/>
    </source>
</evidence>
<feature type="compositionally biased region" description="Pro residues" evidence="9">
    <location>
        <begin position="716"/>
        <end position="735"/>
    </location>
</feature>
<evidence type="ECO:0000313" key="14">
    <source>
        <dbReference type="Proteomes" id="UP001597145"/>
    </source>
</evidence>
<dbReference type="InterPro" id="IPR036950">
    <property type="entry name" value="PBP_transglycosylase"/>
</dbReference>
<feature type="region of interest" description="Disordered" evidence="9">
    <location>
        <begin position="1"/>
        <end position="55"/>
    </location>
</feature>
<feature type="transmembrane region" description="Helical" evidence="10">
    <location>
        <begin position="109"/>
        <end position="132"/>
    </location>
</feature>
<comment type="caution">
    <text evidence="13">The sequence shown here is derived from an EMBL/GenBank/DDBJ whole genome shotgun (WGS) entry which is preliminary data.</text>
</comment>
<feature type="compositionally biased region" description="Basic residues" evidence="9">
    <location>
        <begin position="77"/>
        <end position="89"/>
    </location>
</feature>
<dbReference type="InterPro" id="IPR001460">
    <property type="entry name" value="PCN-bd_Tpept"/>
</dbReference>
<dbReference type="EMBL" id="JBHUCP010000040">
    <property type="protein sequence ID" value="MFD1534642.1"/>
    <property type="molecule type" value="Genomic_DNA"/>
</dbReference>
<name>A0ABW4FWA2_9PSEU</name>
<keyword evidence="5" id="KW-0378">Hydrolase</keyword>
<keyword evidence="2" id="KW-0645">Protease</keyword>
<feature type="region of interest" description="Disordered" evidence="9">
    <location>
        <begin position="696"/>
        <end position="735"/>
    </location>
</feature>
<dbReference type="SUPFAM" id="SSF56601">
    <property type="entry name" value="beta-lactamase/transpeptidase-like"/>
    <property type="match status" value="1"/>
</dbReference>
<proteinExistence type="predicted"/>
<evidence type="ECO:0000256" key="7">
    <source>
        <dbReference type="ARBA" id="ARBA00034000"/>
    </source>
</evidence>
<comment type="catalytic activity">
    <reaction evidence="8">
        <text>[GlcNAc-(1-&gt;4)-Mur2Ac(oyl-L-Ala-gamma-D-Glu-L-Lys-D-Ala-D-Ala)](n)-di-trans,octa-cis-undecaprenyl diphosphate + beta-D-GlcNAc-(1-&gt;4)-Mur2Ac(oyl-L-Ala-gamma-D-Glu-L-Lys-D-Ala-D-Ala)-di-trans,octa-cis-undecaprenyl diphosphate = [GlcNAc-(1-&gt;4)-Mur2Ac(oyl-L-Ala-gamma-D-Glu-L-Lys-D-Ala-D-Ala)](n+1)-di-trans,octa-cis-undecaprenyl diphosphate + di-trans,octa-cis-undecaprenyl diphosphate + H(+)</text>
        <dbReference type="Rhea" id="RHEA:23708"/>
        <dbReference type="Rhea" id="RHEA-COMP:9602"/>
        <dbReference type="Rhea" id="RHEA-COMP:9603"/>
        <dbReference type="ChEBI" id="CHEBI:15378"/>
        <dbReference type="ChEBI" id="CHEBI:58405"/>
        <dbReference type="ChEBI" id="CHEBI:60033"/>
        <dbReference type="ChEBI" id="CHEBI:78435"/>
        <dbReference type="EC" id="2.4.99.28"/>
    </reaction>
</comment>
<evidence type="ECO:0000259" key="12">
    <source>
        <dbReference type="Pfam" id="PF00912"/>
    </source>
</evidence>
<dbReference type="GO" id="GO:0016757">
    <property type="term" value="F:glycosyltransferase activity"/>
    <property type="evidence" value="ECO:0007669"/>
    <property type="project" value="UniProtKB-KW"/>
</dbReference>
<evidence type="ECO:0000256" key="10">
    <source>
        <dbReference type="SAM" id="Phobius"/>
    </source>
</evidence>
<dbReference type="InterPro" id="IPR012338">
    <property type="entry name" value="Beta-lactam/transpept-like"/>
</dbReference>
<sequence length="735" mass="78007">MPGPLPSRTGRPSGPGDRHPALPVQRSRRHAHQTTNAVGWWQPPKGRPPASEDSARHRVAEITDVLPAVLAPARQRPVGRRAVRRRSQHGRPVSADEQRARRLRLLRRTLLGTAAAVVLGPVLAFAVGYVVFAVPSPDDAVNNQVAVVSFGDGTHLTRLVPEEGNRTKVAIEQVPPHVRHAVLAAEDRSFYSNPGFDLTGILRAAWNQVRGSVGGGSTITQQFVKKALVGDEQTLWRKYKEVILAVKISQARSKDQILADYLNTIYFGRGAYGIQSAAHAYFGKNVGDLTPSEAALLAGLIQSPSRWDPAVNPDRAAERWRFVLDGMAAQGWLDPTVGAGAEFPRTAPRKALAGGVPGDSRGHIVSAVTAELESLGITGEDLAHEGLRITTTVDPERQEQAVAAAHVALDGQPVNLRSAMVAIDPATGGVLAYYGGDNGLGLDYARVRRLAGSTFKPFVVLAALQHDPPVGLGEVYDGEELPGLRNAEGADCDECDLKQAMTVSNNVVFHTLARQVGPAAVAAAAQAAGITAPLDDPNEGIALGNKEVSVLDLASAYATIAAGGVWHQPHLVRSVVTADDRVLYEAATEGERRFPERVARNVAEAMLDVAEHDGLALPGGRPVAAKTGTVQSRFEGQNNDAWMAGFTPSVTSAVWMGTDMNSPIRTARGTPIQGSSLPGDVWQEFMADALADEPVEQFAPFRAIGEPPANREPSSKPTPTPTPAPTAAPIATTPP</sequence>
<dbReference type="InterPro" id="IPR001264">
    <property type="entry name" value="Glyco_trans_51"/>
</dbReference>
<evidence type="ECO:0000256" key="2">
    <source>
        <dbReference type="ARBA" id="ARBA00022670"/>
    </source>
</evidence>
<dbReference type="InterPro" id="IPR023346">
    <property type="entry name" value="Lysozyme-like_dom_sf"/>
</dbReference>
<dbReference type="EC" id="2.4.-.-" evidence="13"/>
<evidence type="ECO:0000259" key="11">
    <source>
        <dbReference type="Pfam" id="PF00905"/>
    </source>
</evidence>
<dbReference type="InterPro" id="IPR050396">
    <property type="entry name" value="Glycosyltr_51/Transpeptidase"/>
</dbReference>
<feature type="domain" description="Glycosyl transferase family 51" evidence="12">
    <location>
        <begin position="154"/>
        <end position="327"/>
    </location>
</feature>
<dbReference type="Gene3D" id="1.10.3810.10">
    <property type="entry name" value="Biosynthetic peptidoglycan transglycosylase-like"/>
    <property type="match status" value="1"/>
</dbReference>
<keyword evidence="14" id="KW-1185">Reference proteome</keyword>
<dbReference type="Pfam" id="PF00912">
    <property type="entry name" value="Transgly"/>
    <property type="match status" value="1"/>
</dbReference>
<accession>A0ABW4FWA2</accession>
<evidence type="ECO:0000256" key="8">
    <source>
        <dbReference type="ARBA" id="ARBA00049902"/>
    </source>
</evidence>
<keyword evidence="10" id="KW-0812">Transmembrane</keyword>
<gene>
    <name evidence="13" type="ORF">ACFSCY_35015</name>
</gene>
<dbReference type="Pfam" id="PF00905">
    <property type="entry name" value="Transpeptidase"/>
    <property type="match status" value="1"/>
</dbReference>
<evidence type="ECO:0000313" key="13">
    <source>
        <dbReference type="EMBL" id="MFD1534642.1"/>
    </source>
</evidence>
<evidence type="ECO:0000256" key="9">
    <source>
        <dbReference type="SAM" id="MobiDB-lite"/>
    </source>
</evidence>
<dbReference type="SUPFAM" id="SSF53955">
    <property type="entry name" value="Lysozyme-like"/>
    <property type="match status" value="1"/>
</dbReference>
<dbReference type="RefSeq" id="WP_379660064.1">
    <property type="nucleotide sequence ID" value="NZ_JBHUCP010000040.1"/>
</dbReference>